<evidence type="ECO:0000256" key="3">
    <source>
        <dbReference type="ARBA" id="ARBA00023002"/>
    </source>
</evidence>
<dbReference type="Pfam" id="PF00107">
    <property type="entry name" value="ADH_zinc_N"/>
    <property type="match status" value="1"/>
</dbReference>
<dbReference type="GO" id="GO:0008270">
    <property type="term" value="F:zinc ion binding"/>
    <property type="evidence" value="ECO:0007669"/>
    <property type="project" value="InterPro"/>
</dbReference>
<dbReference type="Gene3D" id="3.90.180.10">
    <property type="entry name" value="Medium-chain alcohol dehydrogenases, catalytic domain"/>
    <property type="match status" value="1"/>
</dbReference>
<dbReference type="EMBL" id="CAFABK010000010">
    <property type="protein sequence ID" value="CAB4824272.1"/>
    <property type="molecule type" value="Genomic_DNA"/>
</dbReference>
<gene>
    <name evidence="5" type="ORF">UFOPK3204_00371</name>
</gene>
<dbReference type="PANTHER" id="PTHR43401:SF2">
    <property type="entry name" value="L-THREONINE 3-DEHYDROGENASE"/>
    <property type="match status" value="1"/>
</dbReference>
<dbReference type="SUPFAM" id="SSF50129">
    <property type="entry name" value="GroES-like"/>
    <property type="match status" value="1"/>
</dbReference>
<dbReference type="PANTHER" id="PTHR43401">
    <property type="entry name" value="L-THREONINE 3-DEHYDROGENASE"/>
    <property type="match status" value="1"/>
</dbReference>
<dbReference type="InterPro" id="IPR036291">
    <property type="entry name" value="NAD(P)-bd_dom_sf"/>
</dbReference>
<protein>
    <submittedName>
        <fullName evidence="5">Unannotated protein</fullName>
    </submittedName>
</protein>
<reference evidence="5" key="1">
    <citation type="submission" date="2020-05" db="EMBL/GenBank/DDBJ databases">
        <authorList>
            <person name="Chiriac C."/>
            <person name="Salcher M."/>
            <person name="Ghai R."/>
            <person name="Kavagutti S V."/>
        </authorList>
    </citation>
    <scope>NUCLEOTIDE SEQUENCE</scope>
</reference>
<accession>A0A6J6ZUZ8</accession>
<dbReference type="AlphaFoldDB" id="A0A6J6ZUZ8"/>
<keyword evidence="1" id="KW-0479">Metal-binding</keyword>
<keyword evidence="2" id="KW-0862">Zinc</keyword>
<dbReference type="InterPro" id="IPR002328">
    <property type="entry name" value="ADH_Zn_CS"/>
</dbReference>
<sequence length="332" mass="34620">MRALQKSGFSLSTTMVCDVPVPELGAGEVLLRVEACGLCGSDIHAWRSDPGYEWVLPPVVLGHEFAGVVVAVAQDSVGWNVGDRAVAVSIQGCLKCERCLRGATQRCLDRRVIGLSYNGGLSEFVRVSSDYLIRIPSDMEAVVAAAVEPLSVAAHATLTVGGVRSGEKVAVSGAGFVGIACALIAMDAGADVTLIGAERDAVSRLPAAAALGIKTCTTGEGQWGRPDLWIEASGATPALTSAFGDTAPGGRICVVGMYAQMATIDMTLLVRGELEVRGSYASIASDYELVISMLEQGRLPVRSLLEVFNLEDAVDALSKAAESQTLKPIIVP</sequence>
<dbReference type="InterPro" id="IPR013154">
    <property type="entry name" value="ADH-like_N"/>
</dbReference>
<dbReference type="PROSITE" id="PS00059">
    <property type="entry name" value="ADH_ZINC"/>
    <property type="match status" value="1"/>
</dbReference>
<feature type="domain" description="Enoyl reductase (ER)" evidence="4">
    <location>
        <begin position="9"/>
        <end position="331"/>
    </location>
</feature>
<name>A0A6J6ZUZ8_9ZZZZ</name>
<dbReference type="InterPro" id="IPR013149">
    <property type="entry name" value="ADH-like_C"/>
</dbReference>
<keyword evidence="3" id="KW-0560">Oxidoreductase</keyword>
<dbReference type="SUPFAM" id="SSF51735">
    <property type="entry name" value="NAD(P)-binding Rossmann-fold domains"/>
    <property type="match status" value="1"/>
</dbReference>
<dbReference type="SMART" id="SM00829">
    <property type="entry name" value="PKS_ER"/>
    <property type="match status" value="1"/>
</dbReference>
<evidence type="ECO:0000259" key="4">
    <source>
        <dbReference type="SMART" id="SM00829"/>
    </source>
</evidence>
<evidence type="ECO:0000256" key="1">
    <source>
        <dbReference type="ARBA" id="ARBA00022723"/>
    </source>
</evidence>
<dbReference type="InterPro" id="IPR020843">
    <property type="entry name" value="ER"/>
</dbReference>
<evidence type="ECO:0000313" key="5">
    <source>
        <dbReference type="EMBL" id="CAB4824272.1"/>
    </source>
</evidence>
<dbReference type="Pfam" id="PF08240">
    <property type="entry name" value="ADH_N"/>
    <property type="match status" value="1"/>
</dbReference>
<evidence type="ECO:0000256" key="2">
    <source>
        <dbReference type="ARBA" id="ARBA00022833"/>
    </source>
</evidence>
<dbReference type="InterPro" id="IPR011032">
    <property type="entry name" value="GroES-like_sf"/>
</dbReference>
<organism evidence="5">
    <name type="scientific">freshwater metagenome</name>
    <dbReference type="NCBI Taxonomy" id="449393"/>
    <lineage>
        <taxon>unclassified sequences</taxon>
        <taxon>metagenomes</taxon>
        <taxon>ecological metagenomes</taxon>
    </lineage>
</organism>
<proteinExistence type="predicted"/>
<dbReference type="GO" id="GO:0016491">
    <property type="term" value="F:oxidoreductase activity"/>
    <property type="evidence" value="ECO:0007669"/>
    <property type="project" value="UniProtKB-KW"/>
</dbReference>
<dbReference type="Gene3D" id="3.40.50.720">
    <property type="entry name" value="NAD(P)-binding Rossmann-like Domain"/>
    <property type="match status" value="1"/>
</dbReference>
<dbReference type="InterPro" id="IPR050129">
    <property type="entry name" value="Zn_alcohol_dh"/>
</dbReference>